<reference evidence="1 2" key="1">
    <citation type="submission" date="2024-08" db="EMBL/GenBank/DDBJ databases">
        <authorList>
            <person name="Ishaq N."/>
        </authorList>
    </citation>
    <scope>NUCLEOTIDE SEQUENCE [LARGE SCALE GENOMIC DNA]</scope>
    <source>
        <strain evidence="1 2">JCM 30400</strain>
    </source>
</reference>
<name>A0ABV4NJ39_9GAMM</name>
<accession>A0ABV4NJ39</accession>
<keyword evidence="2" id="KW-1185">Reference proteome</keyword>
<evidence type="ECO:0000313" key="1">
    <source>
        <dbReference type="EMBL" id="MFA0789239.1"/>
    </source>
</evidence>
<proteinExistence type="predicted"/>
<comment type="caution">
    <text evidence="1">The sequence shown here is derived from an EMBL/GenBank/DDBJ whole genome shotgun (WGS) entry which is preliminary data.</text>
</comment>
<dbReference type="RefSeq" id="WP_371842372.1">
    <property type="nucleotide sequence ID" value="NZ_JBGMEL010000001.1"/>
</dbReference>
<gene>
    <name evidence="1" type="ORF">ACCI51_01695</name>
</gene>
<evidence type="ECO:0000313" key="2">
    <source>
        <dbReference type="Proteomes" id="UP001569414"/>
    </source>
</evidence>
<dbReference type="EMBL" id="JBGMEL010000001">
    <property type="protein sequence ID" value="MFA0789239.1"/>
    <property type="molecule type" value="Genomic_DNA"/>
</dbReference>
<protein>
    <submittedName>
        <fullName evidence="1">Uncharacterized protein</fullName>
    </submittedName>
</protein>
<dbReference type="Proteomes" id="UP001569414">
    <property type="component" value="Unassembled WGS sequence"/>
</dbReference>
<organism evidence="1 2">
    <name type="scientific">Microbulbifer echini</name>
    <dbReference type="NCBI Taxonomy" id="1529067"/>
    <lineage>
        <taxon>Bacteria</taxon>
        <taxon>Pseudomonadati</taxon>
        <taxon>Pseudomonadota</taxon>
        <taxon>Gammaproteobacteria</taxon>
        <taxon>Cellvibrionales</taxon>
        <taxon>Microbulbiferaceae</taxon>
        <taxon>Microbulbifer</taxon>
    </lineage>
</organism>
<sequence length="105" mass="12679">MINEFEVFITPYCYQLHFFEEWVPTEIMIKYTESIVNLWIKREIDGYLFKHLFSCDIHDEIDRIIFRMKDILINERPEDKTTNTQISGASMSMPNYPQKKTFSIT</sequence>